<evidence type="ECO:0000313" key="4">
    <source>
        <dbReference type="EMBL" id="PVV05140.1"/>
    </source>
</evidence>
<accession>A0A2T9ZKR0</accession>
<keyword evidence="5" id="KW-1185">Reference proteome</keyword>
<dbReference type="PANTHER" id="PTHR13677:SF0">
    <property type="entry name" value="LD41638P"/>
    <property type="match status" value="1"/>
</dbReference>
<dbReference type="EMBL" id="MBFS01000034">
    <property type="protein sequence ID" value="PVV05140.1"/>
    <property type="molecule type" value="Genomic_DNA"/>
</dbReference>
<evidence type="ECO:0000259" key="3">
    <source>
        <dbReference type="PROSITE" id="PS50211"/>
    </source>
</evidence>
<gene>
    <name evidence="4" type="ORF">BB560_000337</name>
</gene>
<feature type="domain" description="UDENN" evidence="3">
    <location>
        <begin position="154"/>
        <end position="641"/>
    </location>
</feature>
<feature type="compositionally biased region" description="Low complexity" evidence="2">
    <location>
        <begin position="462"/>
        <end position="473"/>
    </location>
</feature>
<dbReference type="GO" id="GO:0055037">
    <property type="term" value="C:recycling endosome"/>
    <property type="evidence" value="ECO:0007669"/>
    <property type="project" value="TreeGrafter"/>
</dbReference>
<evidence type="ECO:0000256" key="1">
    <source>
        <dbReference type="ARBA" id="ARBA00007159"/>
    </source>
</evidence>
<comment type="similarity">
    <text evidence="1">Belongs to the DENND6 family.</text>
</comment>
<sequence>MKKANSRTVFQPDISEEILQSSNNYQSRNSTYNPQHAHSKNQHLTRSSLTKKNLGLEISEIDLDPKSFYELLDISILKTRPKSALPLPSPLTPKTDCLNSKFSTKEVMFESQKKHSFSERIQTQTSFEEVSPINTHPEAEFSTEVAKKLRRWLLCTVVVNFDENSGPLISDVFPYTKFSSRELKSIKFLSIPDSTINDHCDIIYSYRFKTDSNPANLKDDSLFLNAYVFFRQRADPLQKRGGMHKSIVLITSLDYHGLFIKLVEDLGLLYFERGFFIIETAFHQVALWPEPVSRTQIELPFLNKVYKVEFSPKNSLQLIENSSFNVKEYSPSAHILSNMIPLGLILNFHSNLKDLWRCWEVMILGSSIIVFADSPARSFEVVNALVNLILPIEYCGDSRPYFTLQDPDHMYIVSPKHVPPNTVLGVTNPFFKYSLNHWPNKLVLKSATRIQKLGQHKSPALSQQRSSSAIFSSPNAMKSHKKSIDLLSKKDIFFESTIKSSTVSPNSNLIDHITNNFNSGSSPDWALNNTLQRYFFNLTEQFLAPLNKYFSTLVPVTSHKFIHVKNVNDYYYAYIYTSPPLLGRWRNDDFFSSMQKHGIPLDLVGKESNVLKSSSSNPRIFGNFFSSFTSKNSSSFSSQKNGFFEFEQDKLSPSPGQTNLQKLKQNVGTGKAQASLNSAWISFYRNFLNCGNFATWLSKKTFESELEIWKTYFNSISEYEMDDWIFDKRKLVCKIVNDEELKSIYENNENGDKKYSFSASNEEYLESNYKTDQVDIFFTCSTPSPSVSNYTNESTFETIKINTDDSHFYNNIDKEIHRTPMQPAKNCAKKNEKIVRISRQSADAYSNMPSISALRSSKDCPGKSSSMERYSEENQIAVLGSRGTLVGYITKSEKSYVNDTALKPGNVKNYRKNDLVDDFSKFALYTTNKTSTELNSLQTSDRKSYSFVPNFNDKEGCEITSYSPRTVSSDSQENNSLEWEKTNTFKSAFGVERECRRTLEELCDMANFLGFVLHIPHYFDKIKHKGTQKKAAEQGSYIFTDTQSVELVSPSESNLDSEAEQTSSLEYYNSERKSLKGIDPREKTKERRFYSSNSEAFASSMGILEPKFGLEFDIMQNKSYQKWIRSIPSLDCLEDKALRGIYNNFAKVVEMLPENLRTVYTSKISKGDFSWL</sequence>
<reference evidence="4 5" key="1">
    <citation type="journal article" date="2018" name="MBio">
        <title>Comparative Genomics Reveals the Core Gene Toolbox for the Fungus-Insect Symbiosis.</title>
        <authorList>
            <person name="Wang Y."/>
            <person name="Stata M."/>
            <person name="Wang W."/>
            <person name="Stajich J.E."/>
            <person name="White M.M."/>
            <person name="Moncalvo J.M."/>
        </authorList>
    </citation>
    <scope>NUCLEOTIDE SEQUENCE [LARGE SCALE GENOMIC DNA]</scope>
    <source>
        <strain evidence="4 5">SC-DP-2</strain>
    </source>
</reference>
<dbReference type="GO" id="GO:0005085">
    <property type="term" value="F:guanyl-nucleotide exchange factor activity"/>
    <property type="evidence" value="ECO:0007669"/>
    <property type="project" value="InterPro"/>
</dbReference>
<feature type="region of interest" description="Disordered" evidence="2">
    <location>
        <begin position="25"/>
        <end position="47"/>
    </location>
</feature>
<dbReference type="OrthoDB" id="10265409at2759"/>
<evidence type="ECO:0000313" key="5">
    <source>
        <dbReference type="Proteomes" id="UP000245609"/>
    </source>
</evidence>
<protein>
    <recommendedName>
        <fullName evidence="3">UDENN domain-containing protein</fullName>
    </recommendedName>
</protein>
<name>A0A2T9ZKR0_9FUNG</name>
<feature type="region of interest" description="Disordered" evidence="2">
    <location>
        <begin position="455"/>
        <end position="475"/>
    </location>
</feature>
<comment type="caution">
    <text evidence="4">The sequence shown here is derived from an EMBL/GenBank/DDBJ whole genome shotgun (WGS) entry which is preliminary data.</text>
</comment>
<dbReference type="PANTHER" id="PTHR13677">
    <property type="entry name" value="LD41638P"/>
    <property type="match status" value="1"/>
</dbReference>
<dbReference type="Proteomes" id="UP000245609">
    <property type="component" value="Unassembled WGS sequence"/>
</dbReference>
<dbReference type="PROSITE" id="PS50211">
    <property type="entry name" value="DENN"/>
    <property type="match status" value="1"/>
</dbReference>
<evidence type="ECO:0000256" key="2">
    <source>
        <dbReference type="SAM" id="MobiDB-lite"/>
    </source>
</evidence>
<organism evidence="4 5">
    <name type="scientific">Smittium megazygosporum</name>
    <dbReference type="NCBI Taxonomy" id="133381"/>
    <lineage>
        <taxon>Eukaryota</taxon>
        <taxon>Fungi</taxon>
        <taxon>Fungi incertae sedis</taxon>
        <taxon>Zoopagomycota</taxon>
        <taxon>Kickxellomycotina</taxon>
        <taxon>Harpellomycetes</taxon>
        <taxon>Harpellales</taxon>
        <taxon>Legeriomycetaceae</taxon>
        <taxon>Smittium</taxon>
    </lineage>
</organism>
<dbReference type="AlphaFoldDB" id="A0A2T9ZKR0"/>
<dbReference type="STRING" id="133381.A0A2T9ZKR0"/>
<dbReference type="InterPro" id="IPR024224">
    <property type="entry name" value="DENND6"/>
</dbReference>
<proteinExistence type="inferred from homology"/>
<feature type="compositionally biased region" description="Polar residues" evidence="2">
    <location>
        <begin position="25"/>
        <end position="36"/>
    </location>
</feature>
<dbReference type="InterPro" id="IPR037516">
    <property type="entry name" value="Tripartite_DENN"/>
</dbReference>